<feature type="coiled-coil region" evidence="3">
    <location>
        <begin position="168"/>
        <end position="195"/>
    </location>
</feature>
<feature type="domain" description="Bifunctional glucose-6-phosphate/mannose-6-phosphate isomerase C-terminal" evidence="4">
    <location>
        <begin position="187"/>
        <end position="332"/>
    </location>
</feature>
<organism evidence="5 6">
    <name type="scientific">Candidatus Falkowbacteria bacterium GW2011_GWE1_38_31</name>
    <dbReference type="NCBI Taxonomy" id="1618638"/>
    <lineage>
        <taxon>Bacteria</taxon>
        <taxon>Candidatus Falkowiibacteriota</taxon>
    </lineage>
</organism>
<keyword evidence="2 5" id="KW-0413">Isomerase</keyword>
<protein>
    <submittedName>
        <fullName evidence="5">Bifunctional phosphoglucose/phosphomannose isomerase</fullName>
    </submittedName>
</protein>
<gene>
    <name evidence="5" type="ORF">US91_C0001G0111</name>
</gene>
<dbReference type="NCBIfam" id="NF006423">
    <property type="entry name" value="PRK08674.1-2"/>
    <property type="match status" value="1"/>
</dbReference>
<evidence type="ECO:0000259" key="4">
    <source>
        <dbReference type="Pfam" id="PF10432"/>
    </source>
</evidence>
<evidence type="ECO:0000256" key="2">
    <source>
        <dbReference type="ARBA" id="ARBA00023235"/>
    </source>
</evidence>
<dbReference type="GO" id="GO:0004476">
    <property type="term" value="F:mannose-6-phosphate isomerase activity"/>
    <property type="evidence" value="ECO:0007669"/>
    <property type="project" value="InterPro"/>
</dbReference>
<proteinExistence type="inferred from homology"/>
<evidence type="ECO:0000256" key="3">
    <source>
        <dbReference type="SAM" id="Coils"/>
    </source>
</evidence>
<dbReference type="Proteomes" id="UP000034022">
    <property type="component" value="Unassembled WGS sequence"/>
</dbReference>
<dbReference type="GO" id="GO:1901135">
    <property type="term" value="P:carbohydrate derivative metabolic process"/>
    <property type="evidence" value="ECO:0007669"/>
    <property type="project" value="InterPro"/>
</dbReference>
<sequence>MKKNSLDKSDLRSIILSSSKQFKEGFNLAKNIKIKGKFKSLEISGMGGSSLPANILRIFCNQNDKKKLAIFQNRFYSLPHEAYDNCLNFFASYSGNTEETISSFKEAIKKKLPSIGLATGGKLLELCQKNNTPCVILPKGIQPRFATGYFFAAMYQILVNMYMVKDETKKIIEEAEKLEKNIIKLESQGKKIANSLVKKTPVIYASTEYKALAMIWKIKINENAKTPAFYNFFPELNHNEMVGYTLPQGKFHVIMLMDKKDHPQNNKRMRTTALLLKKKDVSATIIEMPENGIFNKIFSTLALGDWASYYLALAYGQDPTPVDMVEDLKKMLA</sequence>
<dbReference type="SUPFAM" id="SSF53697">
    <property type="entry name" value="SIS domain"/>
    <property type="match status" value="1"/>
</dbReference>
<dbReference type="GO" id="GO:0097367">
    <property type="term" value="F:carbohydrate derivative binding"/>
    <property type="evidence" value="ECO:0007669"/>
    <property type="project" value="InterPro"/>
</dbReference>
<evidence type="ECO:0000313" key="6">
    <source>
        <dbReference type="Proteomes" id="UP000034022"/>
    </source>
</evidence>
<dbReference type="Gene3D" id="3.40.50.10490">
    <property type="entry name" value="Glucose-6-phosphate isomerase like protein, domain 1"/>
    <property type="match status" value="2"/>
</dbReference>
<name>A0A0G0MBS0_9BACT</name>
<reference evidence="5 6" key="1">
    <citation type="journal article" date="2015" name="Nature">
        <title>rRNA introns, odd ribosomes, and small enigmatic genomes across a large radiation of phyla.</title>
        <authorList>
            <person name="Brown C.T."/>
            <person name="Hug L.A."/>
            <person name="Thomas B.C."/>
            <person name="Sharon I."/>
            <person name="Castelle C.J."/>
            <person name="Singh A."/>
            <person name="Wilkins M.J."/>
            <person name="Williams K.H."/>
            <person name="Banfield J.F."/>
        </authorList>
    </citation>
    <scope>NUCLEOTIDE SEQUENCE [LARGE SCALE GENOMIC DNA]</scope>
</reference>
<dbReference type="NCBIfam" id="TIGR02128">
    <property type="entry name" value="G6PI_arch"/>
    <property type="match status" value="1"/>
</dbReference>
<comment type="similarity">
    <text evidence="1">Belongs to the PGI/PMI family.</text>
</comment>
<evidence type="ECO:0000256" key="1">
    <source>
        <dbReference type="ARBA" id="ARBA00010523"/>
    </source>
</evidence>
<keyword evidence="3" id="KW-0175">Coiled coil</keyword>
<comment type="caution">
    <text evidence="5">The sequence shown here is derived from an EMBL/GenBank/DDBJ whole genome shotgun (WGS) entry which is preliminary data.</text>
</comment>
<dbReference type="GO" id="GO:0004347">
    <property type="term" value="F:glucose-6-phosphate isomerase activity"/>
    <property type="evidence" value="ECO:0007669"/>
    <property type="project" value="InterPro"/>
</dbReference>
<accession>A0A0G0MBS0</accession>
<evidence type="ECO:0000313" key="5">
    <source>
        <dbReference type="EMBL" id="KKQ71184.1"/>
    </source>
</evidence>
<dbReference type="GO" id="GO:0005975">
    <property type="term" value="P:carbohydrate metabolic process"/>
    <property type="evidence" value="ECO:0007669"/>
    <property type="project" value="InterPro"/>
</dbReference>
<dbReference type="InterPro" id="IPR019490">
    <property type="entry name" value="Glu6P/Mann6P_isomerase_C"/>
</dbReference>
<dbReference type="Pfam" id="PF10432">
    <property type="entry name" value="bact-PGI_C"/>
    <property type="match status" value="1"/>
</dbReference>
<dbReference type="CDD" id="cd05637">
    <property type="entry name" value="SIS_PGI_PMI_2"/>
    <property type="match status" value="1"/>
</dbReference>
<dbReference type="PATRIC" id="fig|1618638.3.peg.112"/>
<dbReference type="AlphaFoldDB" id="A0A0G0MBS0"/>
<dbReference type="EMBL" id="LBUU01000001">
    <property type="protein sequence ID" value="KKQ71184.1"/>
    <property type="molecule type" value="Genomic_DNA"/>
</dbReference>
<dbReference type="InterPro" id="IPR046348">
    <property type="entry name" value="SIS_dom_sf"/>
</dbReference>